<dbReference type="InterPro" id="IPR014861">
    <property type="entry name" value="CNP1-like_dom"/>
</dbReference>
<organism evidence="3 4">
    <name type="scientific">Vogesella indigofera</name>
    <name type="common">Pseudomonas indigofera</name>
    <dbReference type="NCBI Taxonomy" id="45465"/>
    <lineage>
        <taxon>Bacteria</taxon>
        <taxon>Pseudomonadati</taxon>
        <taxon>Pseudomonadota</taxon>
        <taxon>Betaproteobacteria</taxon>
        <taxon>Neisseriales</taxon>
        <taxon>Chromobacteriaceae</taxon>
        <taxon>Vogesella</taxon>
    </lineage>
</organism>
<dbReference type="Proteomes" id="UP000279384">
    <property type="component" value="Unassembled WGS sequence"/>
</dbReference>
<accession>A0A495BHD4</accession>
<protein>
    <submittedName>
        <fullName evidence="3">CNP1-like family protein</fullName>
    </submittedName>
</protein>
<feature type="domain" description="CNP1-like uncharacterised" evidence="2">
    <location>
        <begin position="39"/>
        <end position="169"/>
    </location>
</feature>
<dbReference type="AlphaFoldDB" id="A0A495BHD4"/>
<evidence type="ECO:0000313" key="3">
    <source>
        <dbReference type="EMBL" id="RKQ60084.1"/>
    </source>
</evidence>
<feature type="chain" id="PRO_5019748595" evidence="1">
    <location>
        <begin position="22"/>
        <end position="179"/>
    </location>
</feature>
<evidence type="ECO:0000256" key="1">
    <source>
        <dbReference type="SAM" id="SignalP"/>
    </source>
</evidence>
<comment type="caution">
    <text evidence="3">The sequence shown here is derived from an EMBL/GenBank/DDBJ whole genome shotgun (WGS) entry which is preliminary data.</text>
</comment>
<feature type="signal peptide" evidence="1">
    <location>
        <begin position="1"/>
        <end position="21"/>
    </location>
</feature>
<dbReference type="EMBL" id="RBID01000013">
    <property type="protein sequence ID" value="RKQ60084.1"/>
    <property type="molecule type" value="Genomic_DNA"/>
</dbReference>
<evidence type="ECO:0000259" key="2">
    <source>
        <dbReference type="Pfam" id="PF08750"/>
    </source>
</evidence>
<reference evidence="3 4" key="1">
    <citation type="submission" date="2018-10" db="EMBL/GenBank/DDBJ databases">
        <title>Genomic Encyclopedia of Type Strains, Phase IV (KMG-IV): sequencing the most valuable type-strain genomes for metagenomic binning, comparative biology and taxonomic classification.</title>
        <authorList>
            <person name="Goeker M."/>
        </authorList>
    </citation>
    <scope>NUCLEOTIDE SEQUENCE [LARGE SCALE GENOMIC DNA]</scope>
    <source>
        <strain evidence="3 4">DSM 3303</strain>
    </source>
</reference>
<proteinExistence type="predicted"/>
<evidence type="ECO:0000313" key="4">
    <source>
        <dbReference type="Proteomes" id="UP000279384"/>
    </source>
</evidence>
<keyword evidence="1" id="KW-0732">Signal</keyword>
<gene>
    <name evidence="3" type="ORF">C8E02_1428</name>
</gene>
<dbReference type="Pfam" id="PF08750">
    <property type="entry name" value="CNP1"/>
    <property type="match status" value="1"/>
</dbReference>
<name>A0A495BHD4_VOGIN</name>
<sequence>MIVKYLAPALVIAVAANLAVASSLGKDRPVHSKQNWYEEEAPWQEASVPLADYPASFDWREIEMPGEVKQRVFIDAGSIQVGSDGVTRFSLRQLSSKGAENISREGVHCNERSLRSYGFADPEGKRWIESTKAKWQKASFGDPFRQTMLKNLCPDGLAPRNAEALLTNLNKPDARPRKK</sequence>